<gene>
    <name evidence="2" type="ORF">vir249_00014</name>
</gene>
<organism evidence="2 3">
    <name type="scientific">Caudoviricetes sp. vir249</name>
    <dbReference type="NCBI Taxonomy" id="3068355"/>
    <lineage>
        <taxon>Viruses</taxon>
        <taxon>Duplodnaviria</taxon>
        <taxon>Heunggongvirae</taxon>
        <taxon>Uroviricota</taxon>
        <taxon>Caudoviricetes</taxon>
    </lineage>
</organism>
<dbReference type="GeneID" id="300198898"/>
<protein>
    <submittedName>
        <fullName evidence="2">Uncharacterized protein</fullName>
    </submittedName>
</protein>
<accession>A0AA86XKA6</accession>
<dbReference type="EMBL" id="BK063678">
    <property type="protein sequence ID" value="DBA35459.1"/>
    <property type="molecule type" value="Genomic_DNA"/>
</dbReference>
<evidence type="ECO:0000313" key="3">
    <source>
        <dbReference type="Proteomes" id="UP001303695"/>
    </source>
</evidence>
<dbReference type="RefSeq" id="YP_013605239.1">
    <property type="nucleotide sequence ID" value="NC_133254.1"/>
</dbReference>
<proteinExistence type="predicted"/>
<keyword evidence="3" id="KW-1185">Reference proteome</keyword>
<dbReference type="Proteomes" id="UP001303695">
    <property type="component" value="Segment"/>
</dbReference>
<evidence type="ECO:0000256" key="1">
    <source>
        <dbReference type="SAM" id="MobiDB-lite"/>
    </source>
</evidence>
<name>A0AA86XKA6_9CAUD</name>
<evidence type="ECO:0000313" key="2">
    <source>
        <dbReference type="EMBL" id="DBA35459.1"/>
    </source>
</evidence>
<sequence length="56" mass="6627">MGLKFKYRDLWYHGKLVPKRVYEQLEDLQKQIDELKTAQQTKQDTSKESEPQEGGS</sequence>
<feature type="region of interest" description="Disordered" evidence="1">
    <location>
        <begin position="36"/>
        <end position="56"/>
    </location>
</feature>
<reference evidence="2 3" key="1">
    <citation type="journal article" date="2023" name="Nat. Microbiol.">
        <title>A compendium of viruses from methanogenic archaea reveals their diversity and adaptations to the gut environment.</title>
        <authorList>
            <person name="Medvedeva S."/>
            <person name="Borrel G."/>
            <person name="Krupovic M."/>
            <person name="Gribaldo S."/>
        </authorList>
    </citation>
    <scope>NUCLEOTIDE SEQUENCE [LARGE SCALE GENOMIC DNA]</scope>
</reference>